<evidence type="ECO:0000313" key="1">
    <source>
        <dbReference type="EMBL" id="PZR07341.1"/>
    </source>
</evidence>
<comment type="caution">
    <text evidence="1">The sequence shown here is derived from an EMBL/GenBank/DDBJ whole genome shotgun (WGS) entry which is preliminary data.</text>
</comment>
<proteinExistence type="predicted"/>
<sequence>MEALDQAKVNLVQLRGLAVVAPVSNPTAASDDVTPDFSPLVGNPEMLSILSRRWTECIRCVSVDAHLAAIVMMGGLLEALFVSRANALVDKSALVNAASAPKDRAGKTINYQEWMLDSYIKVGRELGWLTESAKDVADVLKEFRNYVHPAKELRYGVELGRNDSRLFWDVTKNLVRQLLASAK</sequence>
<dbReference type="EMBL" id="QFQP01000032">
    <property type="protein sequence ID" value="PZR07341.1"/>
    <property type="molecule type" value="Genomic_DNA"/>
</dbReference>
<accession>A0A2W5VAZ8</accession>
<organism evidence="1 2">
    <name type="scientific">Archangium gephyra</name>
    <dbReference type="NCBI Taxonomy" id="48"/>
    <lineage>
        <taxon>Bacteria</taxon>
        <taxon>Pseudomonadati</taxon>
        <taxon>Myxococcota</taxon>
        <taxon>Myxococcia</taxon>
        <taxon>Myxococcales</taxon>
        <taxon>Cystobacterineae</taxon>
        <taxon>Archangiaceae</taxon>
        <taxon>Archangium</taxon>
    </lineage>
</organism>
<reference evidence="1 2" key="1">
    <citation type="submission" date="2017-08" db="EMBL/GenBank/DDBJ databases">
        <title>Infants hospitalized years apart are colonized by the same room-sourced microbial strains.</title>
        <authorList>
            <person name="Brooks B."/>
            <person name="Olm M.R."/>
            <person name="Firek B.A."/>
            <person name="Baker R."/>
            <person name="Thomas B.C."/>
            <person name="Morowitz M.J."/>
            <person name="Banfield J.F."/>
        </authorList>
    </citation>
    <scope>NUCLEOTIDE SEQUENCE [LARGE SCALE GENOMIC DNA]</scope>
    <source>
        <strain evidence="1">S2_003_000_R2_14</strain>
    </source>
</reference>
<dbReference type="Proteomes" id="UP000249061">
    <property type="component" value="Unassembled WGS sequence"/>
</dbReference>
<dbReference type="AlphaFoldDB" id="A0A2W5VAZ8"/>
<evidence type="ECO:0000313" key="2">
    <source>
        <dbReference type="Proteomes" id="UP000249061"/>
    </source>
</evidence>
<evidence type="ECO:0008006" key="3">
    <source>
        <dbReference type="Google" id="ProtNLM"/>
    </source>
</evidence>
<name>A0A2W5VAZ8_9BACT</name>
<protein>
    <recommendedName>
        <fullName evidence="3">DUF4145 domain-containing protein</fullName>
    </recommendedName>
</protein>
<gene>
    <name evidence="1" type="ORF">DI536_28230</name>
</gene>